<reference evidence="1" key="1">
    <citation type="journal article" date="2013" name="Environ. Microbiol.">
        <title>Microbiota from the distal guts of lean and obese adolescents exhibit partial functional redundancy besides clear differences in community structure.</title>
        <authorList>
            <person name="Ferrer M."/>
            <person name="Ruiz A."/>
            <person name="Lanza F."/>
            <person name="Haange S.B."/>
            <person name="Oberbach A."/>
            <person name="Till H."/>
            <person name="Bargiela R."/>
            <person name="Campoy C."/>
            <person name="Segura M.T."/>
            <person name="Richter M."/>
            <person name="von Bergen M."/>
            <person name="Seifert J."/>
            <person name="Suarez A."/>
        </authorList>
    </citation>
    <scope>NUCLEOTIDE SEQUENCE</scope>
</reference>
<gene>
    <name evidence="1" type="ORF">LEA_02483</name>
</gene>
<dbReference type="EMBL" id="AJWY01001717">
    <property type="protein sequence ID" value="EKC79395.1"/>
    <property type="molecule type" value="Genomic_DNA"/>
</dbReference>
<dbReference type="SUPFAM" id="SSF48452">
    <property type="entry name" value="TPR-like"/>
    <property type="match status" value="1"/>
</dbReference>
<name>K1UMP3_9ZZZZ</name>
<organism evidence="1">
    <name type="scientific">human gut metagenome</name>
    <dbReference type="NCBI Taxonomy" id="408170"/>
    <lineage>
        <taxon>unclassified sequences</taxon>
        <taxon>metagenomes</taxon>
        <taxon>organismal metagenomes</taxon>
    </lineage>
</organism>
<feature type="non-terminal residue" evidence="1">
    <location>
        <position position="101"/>
    </location>
</feature>
<accession>K1UMP3</accession>
<evidence type="ECO:0000313" key="1">
    <source>
        <dbReference type="EMBL" id="EKC79395.1"/>
    </source>
</evidence>
<sequence>MLNDPTRGPLVVEQYKNEARFLRAWFYYNILRQYGPCVLLGDEVLPGDLDRDDVKMNLPRSSYDECVDYIVGELDDIIDNKRLPLHFTSQADKDYGRATLA</sequence>
<dbReference type="AlphaFoldDB" id="K1UMP3"/>
<comment type="caution">
    <text evidence="1">The sequence shown here is derived from an EMBL/GenBank/DDBJ whole genome shotgun (WGS) entry which is preliminary data.</text>
</comment>
<proteinExistence type="predicted"/>
<dbReference type="Gene3D" id="1.25.40.390">
    <property type="match status" value="1"/>
</dbReference>
<dbReference type="InterPro" id="IPR011990">
    <property type="entry name" value="TPR-like_helical_dom_sf"/>
</dbReference>
<protein>
    <submittedName>
        <fullName evidence="1">SusD family</fullName>
    </submittedName>
</protein>